<dbReference type="InterPro" id="IPR003812">
    <property type="entry name" value="Fido"/>
</dbReference>
<evidence type="ECO:0000259" key="2">
    <source>
        <dbReference type="PROSITE" id="PS51459"/>
    </source>
</evidence>
<dbReference type="PANTHER" id="PTHR13504">
    <property type="entry name" value="FIDO DOMAIN-CONTAINING PROTEIN DDB_G0283145"/>
    <property type="match status" value="1"/>
</dbReference>
<dbReference type="NCBIfam" id="TIGR02613">
    <property type="entry name" value="mob_myst_B"/>
    <property type="match status" value="1"/>
</dbReference>
<dbReference type="Proteomes" id="UP000053586">
    <property type="component" value="Unassembled WGS sequence"/>
</dbReference>
<protein>
    <submittedName>
        <fullName evidence="3">Mobile mystery protein B</fullName>
    </submittedName>
</protein>
<dbReference type="Pfam" id="PF02661">
    <property type="entry name" value="Fic"/>
    <property type="match status" value="1"/>
</dbReference>
<dbReference type="SUPFAM" id="SSF140931">
    <property type="entry name" value="Fic-like"/>
    <property type="match status" value="1"/>
</dbReference>
<reference evidence="3 4" key="2">
    <citation type="journal article" date="2017" name="Antonie Van Leeuwenhoek">
        <title>Rhizobium rhizosphaerae sp. nov., a novel species isolated from rice rhizosphere.</title>
        <authorList>
            <person name="Zhao J.J."/>
            <person name="Zhang J."/>
            <person name="Zhang R.J."/>
            <person name="Zhang C.W."/>
            <person name="Yin H.Q."/>
            <person name="Zhang X.X."/>
        </authorList>
    </citation>
    <scope>NUCLEOTIDE SEQUENCE [LARGE SCALE GENOMIC DNA]</scope>
    <source>
        <strain evidence="3 4">ACAM 611</strain>
    </source>
</reference>
<dbReference type="InterPro" id="IPR036597">
    <property type="entry name" value="Fido-like_dom_sf"/>
</dbReference>
<dbReference type="RefSeq" id="WP_006007769.1">
    <property type="nucleotide sequence ID" value="NZ_BAET01000033.1"/>
</dbReference>
<proteinExistence type="predicted"/>
<dbReference type="PROSITE" id="PS51459">
    <property type="entry name" value="FIDO"/>
    <property type="match status" value="1"/>
</dbReference>
<feature type="domain" description="Fido" evidence="2">
    <location>
        <begin position="60"/>
        <end position="199"/>
    </location>
</feature>
<reference evidence="3 4" key="1">
    <citation type="journal article" date="2012" name="J. Bacteriol.">
        <title>Genome sequence of proteorhodopsin-containing sea ice bacterium Glaciecola punicea ACAM 611T.</title>
        <authorList>
            <person name="Qin Q.-L."/>
            <person name="Xie B.-B."/>
            <person name="Shu Y.-L."/>
            <person name="Rong J.-C."/>
            <person name="Zhao D.-L."/>
            <person name="Zhang X.-Y."/>
            <person name="Chen X.-L."/>
            <person name="Zhou B.-C."/>
            <person name="Zhanga Y.-Z."/>
        </authorList>
    </citation>
    <scope>NUCLEOTIDE SEQUENCE [LARGE SCALE GENOMIC DNA]</scope>
    <source>
        <strain evidence="3 4">ACAM 611</strain>
    </source>
</reference>
<dbReference type="OrthoDB" id="9807853at2"/>
<dbReference type="InterPro" id="IPR013436">
    <property type="entry name" value="Mobile_mystery_prot_B"/>
</dbReference>
<organism evidence="3 4">
    <name type="scientific">Glaciecola punicea ACAM 611</name>
    <dbReference type="NCBI Taxonomy" id="1121923"/>
    <lineage>
        <taxon>Bacteria</taxon>
        <taxon>Pseudomonadati</taxon>
        <taxon>Pseudomonadota</taxon>
        <taxon>Gammaproteobacteria</taxon>
        <taxon>Alteromonadales</taxon>
        <taxon>Alteromonadaceae</taxon>
        <taxon>Glaciecola</taxon>
    </lineage>
</organism>
<sequence length="202" mass="22810">MSLLTDNPDGATPLSPDDLIGLKLPHIQSNSQLNEIEAANILQGQAWVASHNTLTRDEIFSREFVVALHESLLGDIWTWAGTFRQRGVNIGVDPVNISVDLHNFLEDAKCWVEFNHFTPLMLNARIQHRLVQIHCFANGNGRHSRIFADTVTIFLLKKKPLKWANVELEYVLNERNAYIGALRKADAGDFTHLESYLLNIGN</sequence>
<comment type="caution">
    <text evidence="3">The sequence shown here is derived from an EMBL/GenBank/DDBJ whole genome shotgun (WGS) entry which is preliminary data.</text>
</comment>
<gene>
    <name evidence="3" type="ORF">GPUN_2908</name>
</gene>
<evidence type="ECO:0000256" key="1">
    <source>
        <dbReference type="PIRSR" id="PIRSR640198-1"/>
    </source>
</evidence>
<dbReference type="eggNOG" id="COG2184">
    <property type="taxonomic scope" value="Bacteria"/>
</dbReference>
<dbReference type="EMBL" id="BAET01000033">
    <property type="protein sequence ID" value="GAB57022.1"/>
    <property type="molecule type" value="Genomic_DNA"/>
</dbReference>
<keyword evidence="4" id="KW-1185">Reference proteome</keyword>
<feature type="active site" evidence="1">
    <location>
        <position position="134"/>
    </location>
</feature>
<dbReference type="AlphaFoldDB" id="H5TF95"/>
<accession>H5TF95</accession>
<evidence type="ECO:0000313" key="4">
    <source>
        <dbReference type="Proteomes" id="UP000053586"/>
    </source>
</evidence>
<name>H5TF95_9ALTE</name>
<dbReference type="InterPro" id="IPR040198">
    <property type="entry name" value="Fido_containing"/>
</dbReference>
<dbReference type="Gene3D" id="1.10.3290.10">
    <property type="entry name" value="Fido-like domain"/>
    <property type="match status" value="1"/>
</dbReference>
<dbReference type="PANTHER" id="PTHR13504:SF39">
    <property type="entry name" value="CELL FILAMENTATION PROTEIN"/>
    <property type="match status" value="1"/>
</dbReference>
<evidence type="ECO:0000313" key="3">
    <source>
        <dbReference type="EMBL" id="GAB57022.1"/>
    </source>
</evidence>